<keyword evidence="3" id="KW-1185">Reference proteome</keyword>
<dbReference type="InterPro" id="IPR021109">
    <property type="entry name" value="Peptidase_aspartic_dom_sf"/>
</dbReference>
<dbReference type="Proteomes" id="UP000019763">
    <property type="component" value="Unassembled WGS sequence"/>
</dbReference>
<dbReference type="VEuPathDB" id="CryptoDB:GNI_008610"/>
<dbReference type="Gene3D" id="2.40.70.10">
    <property type="entry name" value="Acid Proteases"/>
    <property type="match status" value="1"/>
</dbReference>
<evidence type="ECO:0000313" key="2">
    <source>
        <dbReference type="EMBL" id="EZG87028.1"/>
    </source>
</evidence>
<dbReference type="PROSITE" id="PS51767">
    <property type="entry name" value="PEPTIDASE_A1"/>
    <property type="match status" value="1"/>
</dbReference>
<proteinExistence type="predicted"/>
<reference evidence="2" key="1">
    <citation type="submission" date="2013-12" db="EMBL/GenBank/DDBJ databases">
        <authorList>
            <person name="Omoto C.K."/>
            <person name="Sibley D."/>
            <person name="Venepally P."/>
            <person name="Hadjithomas M."/>
            <person name="Karamycheva S."/>
            <person name="Brunk B."/>
            <person name="Roos D."/>
            <person name="Caler E."/>
            <person name="Lorenzi H."/>
        </authorList>
    </citation>
    <scope>NUCLEOTIDE SEQUENCE</scope>
</reference>
<dbReference type="AlphaFoldDB" id="A0A023BD25"/>
<accession>A0A023BD25</accession>
<evidence type="ECO:0000259" key="1">
    <source>
        <dbReference type="PROSITE" id="PS51767"/>
    </source>
</evidence>
<dbReference type="InterPro" id="IPR032799">
    <property type="entry name" value="TAXi_C"/>
</dbReference>
<comment type="caution">
    <text evidence="2">The sequence shown here is derived from an EMBL/GenBank/DDBJ whole genome shotgun (WGS) entry which is preliminary data.</text>
</comment>
<dbReference type="SUPFAM" id="SSF50630">
    <property type="entry name" value="Acid proteases"/>
    <property type="match status" value="1"/>
</dbReference>
<dbReference type="RefSeq" id="XP_011128720.1">
    <property type="nucleotide sequence ID" value="XM_011130418.1"/>
</dbReference>
<organism evidence="2 3">
    <name type="scientific">Gregarina niphandrodes</name>
    <name type="common">Septate eugregarine</name>
    <dbReference type="NCBI Taxonomy" id="110365"/>
    <lineage>
        <taxon>Eukaryota</taxon>
        <taxon>Sar</taxon>
        <taxon>Alveolata</taxon>
        <taxon>Apicomplexa</taxon>
        <taxon>Conoidasida</taxon>
        <taxon>Gregarinasina</taxon>
        <taxon>Eugregarinorida</taxon>
        <taxon>Gregarinidae</taxon>
        <taxon>Gregarina</taxon>
    </lineage>
</organism>
<gene>
    <name evidence="2" type="ORF">GNI_008610</name>
</gene>
<evidence type="ECO:0000313" key="3">
    <source>
        <dbReference type="Proteomes" id="UP000019763"/>
    </source>
</evidence>
<name>A0A023BD25_GRENI</name>
<feature type="non-terminal residue" evidence="2">
    <location>
        <position position="1"/>
    </location>
</feature>
<dbReference type="InterPro" id="IPR033121">
    <property type="entry name" value="PEPTIDASE_A1"/>
</dbReference>
<dbReference type="GeneID" id="22910583"/>
<feature type="domain" description="Peptidase A1" evidence="1">
    <location>
        <begin position="1"/>
        <end position="128"/>
    </location>
</feature>
<dbReference type="OrthoDB" id="2747330at2759"/>
<dbReference type="EMBL" id="AFNH02000064">
    <property type="protein sequence ID" value="EZG87028.1"/>
    <property type="molecule type" value="Genomic_DNA"/>
</dbReference>
<dbReference type="Pfam" id="PF14541">
    <property type="entry name" value="TAXi_C"/>
    <property type="match status" value="1"/>
</dbReference>
<protein>
    <recommendedName>
        <fullName evidence="1">Peptidase A1 domain-containing protein</fullName>
    </recommendedName>
</protein>
<sequence>IDVCNNNNVARDDQRAGQCMRSKQDLVCFDSPLPATHPHLLQRLPSLSLELTDGAVIEWNPESYLFQENQTRKLPFTLHPHTPWIAVVFSVWCSALENNRRSQTILGMSFLKQKQVIFDRENSMIGFVSADCPVHKSRVIIDDDQQDASRLSAGI</sequence>